<dbReference type="AlphaFoldDB" id="A0A5B7CS29"/>
<accession>A0A5B7CS29</accession>
<evidence type="ECO:0000313" key="2">
    <source>
        <dbReference type="EMBL" id="MPC11641.1"/>
    </source>
</evidence>
<feature type="region of interest" description="Disordered" evidence="1">
    <location>
        <begin position="1"/>
        <end position="37"/>
    </location>
</feature>
<comment type="caution">
    <text evidence="2">The sequence shown here is derived from an EMBL/GenBank/DDBJ whole genome shotgun (WGS) entry which is preliminary data.</text>
</comment>
<keyword evidence="3" id="KW-1185">Reference proteome</keyword>
<evidence type="ECO:0000256" key="1">
    <source>
        <dbReference type="SAM" id="MobiDB-lite"/>
    </source>
</evidence>
<gene>
    <name evidence="2" type="ORF">E2C01_004311</name>
</gene>
<organism evidence="2 3">
    <name type="scientific">Portunus trituberculatus</name>
    <name type="common">Swimming crab</name>
    <name type="synonym">Neptunus trituberculatus</name>
    <dbReference type="NCBI Taxonomy" id="210409"/>
    <lineage>
        <taxon>Eukaryota</taxon>
        <taxon>Metazoa</taxon>
        <taxon>Ecdysozoa</taxon>
        <taxon>Arthropoda</taxon>
        <taxon>Crustacea</taxon>
        <taxon>Multicrustacea</taxon>
        <taxon>Malacostraca</taxon>
        <taxon>Eumalacostraca</taxon>
        <taxon>Eucarida</taxon>
        <taxon>Decapoda</taxon>
        <taxon>Pleocyemata</taxon>
        <taxon>Brachyura</taxon>
        <taxon>Eubrachyura</taxon>
        <taxon>Portunoidea</taxon>
        <taxon>Portunidae</taxon>
        <taxon>Portuninae</taxon>
        <taxon>Portunus</taxon>
    </lineage>
</organism>
<sequence>MSKNPVPPPPARLPAHPFACPNTALQPTPTLRPPTTATLSAMQGRLTNTLPKAPPPSPLPPALPAAPVVHLYGTKSSSSGTRECC</sequence>
<dbReference type="Proteomes" id="UP000324222">
    <property type="component" value="Unassembled WGS sequence"/>
</dbReference>
<name>A0A5B7CS29_PORTR</name>
<feature type="compositionally biased region" description="Low complexity" evidence="1">
    <location>
        <begin position="13"/>
        <end position="37"/>
    </location>
</feature>
<feature type="compositionally biased region" description="Pro residues" evidence="1">
    <location>
        <begin position="1"/>
        <end position="12"/>
    </location>
</feature>
<proteinExistence type="predicted"/>
<evidence type="ECO:0000313" key="3">
    <source>
        <dbReference type="Proteomes" id="UP000324222"/>
    </source>
</evidence>
<reference evidence="2 3" key="1">
    <citation type="submission" date="2019-05" db="EMBL/GenBank/DDBJ databases">
        <title>Another draft genome of Portunus trituberculatus and its Hox gene families provides insights of decapod evolution.</title>
        <authorList>
            <person name="Jeong J.-H."/>
            <person name="Song I."/>
            <person name="Kim S."/>
            <person name="Choi T."/>
            <person name="Kim D."/>
            <person name="Ryu S."/>
            <person name="Kim W."/>
        </authorList>
    </citation>
    <scope>NUCLEOTIDE SEQUENCE [LARGE SCALE GENOMIC DNA]</scope>
    <source>
        <tissue evidence="2">Muscle</tissue>
    </source>
</reference>
<protein>
    <submittedName>
        <fullName evidence="2">Uncharacterized protein</fullName>
    </submittedName>
</protein>
<dbReference type="EMBL" id="VSRR010000174">
    <property type="protein sequence ID" value="MPC11641.1"/>
    <property type="molecule type" value="Genomic_DNA"/>
</dbReference>